<gene>
    <name evidence="1" type="ORF">HJG59_018037</name>
</gene>
<dbReference type="Pfam" id="PF17819">
    <property type="entry name" value="Tex55"/>
    <property type="match status" value="1"/>
</dbReference>
<dbReference type="SUPFAM" id="SSF47391">
    <property type="entry name" value="Dimerization-anchoring domain of cAMP-dependent PK regulatory subunit"/>
    <property type="match status" value="1"/>
</dbReference>
<dbReference type="GO" id="GO:0005634">
    <property type="term" value="C:nucleus"/>
    <property type="evidence" value="ECO:0007669"/>
    <property type="project" value="TreeGrafter"/>
</dbReference>
<protein>
    <submittedName>
        <fullName evidence="1">Testis expressed 55</fullName>
    </submittedName>
</protein>
<dbReference type="Gene3D" id="1.20.890.10">
    <property type="entry name" value="cAMP-dependent protein kinase regulatory subunit, dimerization-anchoring domain"/>
    <property type="match status" value="1"/>
</dbReference>
<proteinExistence type="predicted"/>
<evidence type="ECO:0000313" key="2">
    <source>
        <dbReference type="Proteomes" id="UP000550707"/>
    </source>
</evidence>
<evidence type="ECO:0000313" key="1">
    <source>
        <dbReference type="EMBL" id="KAF6478626.1"/>
    </source>
</evidence>
<accession>A0A7J8I1W8</accession>
<comment type="caution">
    <text evidence="1">The sequence shown here is derived from an EMBL/GenBank/DDBJ whole genome shotgun (WGS) entry which is preliminary data.</text>
</comment>
<dbReference type="AlphaFoldDB" id="A0A7J8I1W8"/>
<organism evidence="1 2">
    <name type="scientific">Molossus molossus</name>
    <name type="common">Pallas' mastiff bat</name>
    <name type="synonym">Vespertilio molossus</name>
    <dbReference type="NCBI Taxonomy" id="27622"/>
    <lineage>
        <taxon>Eukaryota</taxon>
        <taxon>Metazoa</taxon>
        <taxon>Chordata</taxon>
        <taxon>Craniata</taxon>
        <taxon>Vertebrata</taxon>
        <taxon>Euteleostomi</taxon>
        <taxon>Mammalia</taxon>
        <taxon>Eutheria</taxon>
        <taxon>Laurasiatheria</taxon>
        <taxon>Chiroptera</taxon>
        <taxon>Yangochiroptera</taxon>
        <taxon>Molossidae</taxon>
        <taxon>Molossus</taxon>
    </lineage>
</organism>
<dbReference type="CDD" id="cd22975">
    <property type="entry name" value="DD_TEX55"/>
    <property type="match status" value="1"/>
</dbReference>
<dbReference type="Proteomes" id="UP000550707">
    <property type="component" value="Unassembled WGS sequence"/>
</dbReference>
<dbReference type="PANTHER" id="PTHR47110:SF1">
    <property type="entry name" value="TESTIS-SPECIFIC EXPRESSED PROTEIN 55"/>
    <property type="match status" value="1"/>
</dbReference>
<dbReference type="InterPro" id="IPR040760">
    <property type="entry name" value="Tex55"/>
</dbReference>
<dbReference type="PANTHER" id="PTHR47110">
    <property type="entry name" value="TESTIS-SPECIFIC EXPRESSED PROTEIN 55"/>
    <property type="match status" value="1"/>
</dbReference>
<dbReference type="EMBL" id="JACASF010000005">
    <property type="protein sequence ID" value="KAF6478626.1"/>
    <property type="molecule type" value="Genomic_DNA"/>
</dbReference>
<reference evidence="1 2" key="1">
    <citation type="journal article" date="2020" name="Nature">
        <title>Six reference-quality genomes reveal evolution of bat adaptations.</title>
        <authorList>
            <person name="Jebb D."/>
            <person name="Huang Z."/>
            <person name="Pippel M."/>
            <person name="Hughes G.M."/>
            <person name="Lavrichenko K."/>
            <person name="Devanna P."/>
            <person name="Winkler S."/>
            <person name="Jermiin L.S."/>
            <person name="Skirmuntt E.C."/>
            <person name="Katzourakis A."/>
            <person name="Burkitt-Gray L."/>
            <person name="Ray D.A."/>
            <person name="Sullivan K.A.M."/>
            <person name="Roscito J.G."/>
            <person name="Kirilenko B.M."/>
            <person name="Davalos L.M."/>
            <person name="Corthals A.P."/>
            <person name="Power M.L."/>
            <person name="Jones G."/>
            <person name="Ransome R.D."/>
            <person name="Dechmann D.K.N."/>
            <person name="Locatelli A.G."/>
            <person name="Puechmaille S.J."/>
            <person name="Fedrigo O."/>
            <person name="Jarvis E.D."/>
            <person name="Hiller M."/>
            <person name="Vernes S.C."/>
            <person name="Myers E.W."/>
            <person name="Teeling E.C."/>
        </authorList>
    </citation>
    <scope>NUCLEOTIDE SEQUENCE [LARGE SCALE GENOMIC DNA]</scope>
    <source>
        <strain evidence="1">MMolMol1</strain>
        <tissue evidence="1">Muscle</tissue>
    </source>
</reference>
<dbReference type="InterPro" id="IPR048377">
    <property type="entry name" value="TEX55_DD"/>
</dbReference>
<sequence>MELVPSWCLGRHSTTATPDGQEYDISEYQDKKNNQTYKRQFPSLVYQDPYQVSLQYMEKHNVLQIFQQITENLVYERPEDPLNFMLCQVQEMIKNRDQNATYNE</sequence>
<keyword evidence="2" id="KW-1185">Reference proteome</keyword>
<name>A0A7J8I1W8_MOLMO</name>